<proteinExistence type="predicted"/>
<dbReference type="SUPFAM" id="SSF53300">
    <property type="entry name" value="vWA-like"/>
    <property type="match status" value="1"/>
</dbReference>
<dbReference type="Proteomes" id="UP000095094">
    <property type="component" value="Unassembled WGS sequence"/>
</dbReference>
<feature type="domain" description="VWFA" evidence="1">
    <location>
        <begin position="83"/>
        <end position="250"/>
    </location>
</feature>
<protein>
    <recommendedName>
        <fullName evidence="1">VWFA domain-containing protein</fullName>
    </recommendedName>
</protein>
<dbReference type="RefSeq" id="WP_069663983.1">
    <property type="nucleotide sequence ID" value="NZ_JBHUJJ010000001.1"/>
</dbReference>
<evidence type="ECO:0000313" key="2">
    <source>
        <dbReference type="EMBL" id="OEG12278.1"/>
    </source>
</evidence>
<accession>A0A1E5GHT1</accession>
<gene>
    <name evidence="2" type="ORF">BCR25_06965</name>
</gene>
<dbReference type="PROSITE" id="PS50234">
    <property type="entry name" value="VWFA"/>
    <property type="match status" value="1"/>
</dbReference>
<dbReference type="OrthoDB" id="2056845at2"/>
<dbReference type="Pfam" id="PF00092">
    <property type="entry name" value="VWA"/>
    <property type="match status" value="1"/>
</dbReference>
<dbReference type="EMBL" id="MIJY01000034">
    <property type="protein sequence ID" value="OEG12278.1"/>
    <property type="molecule type" value="Genomic_DNA"/>
</dbReference>
<evidence type="ECO:0000313" key="3">
    <source>
        <dbReference type="Proteomes" id="UP000095094"/>
    </source>
</evidence>
<reference evidence="3" key="1">
    <citation type="submission" date="2016-09" db="EMBL/GenBank/DDBJ databases">
        <authorList>
            <person name="Gulvik C.A."/>
        </authorList>
    </citation>
    <scope>NUCLEOTIDE SEQUENCE [LARGE SCALE GENOMIC DNA]</scope>
    <source>
        <strain evidence="3">LMG 8895</strain>
    </source>
</reference>
<sequence length="779" mass="86982">MRKKAMSKAKVLIVLLFILLGAFFSSNLLSSSQQIIKAETKSELAPGEVRVTKKVTPVDGMVNQWDVTVDLEAKNHFPPPSQDIFIALDVSGSMLGIVSSTGKTRLEMLKETAKTFVTEVLQDGYDNRVGFLLFGREVNDIVSYKTSSQRDELLAYIDSISVKTGDGTNIQLALRKTAEEMNDPSNARLTGVSGGEVSRSMILLSDGVPTDSALPVDEKWMIPYTNNKVNMDFFGVYNNKIIQYETIDSIDAFDYDKIVPYQGSAGSYRFRMINGFGFVAPPMTSDNITPEVKLQYPELINNEVYRFFNHSNSTIAESKLIKDMAFSKDTSKKLLDEIYTIGIDLSLTSSSEDVVQVAEKTLKEVATNGNNYNADTDEVEGILKEISEKMIYTAQQSSYTEKIVEGFEIEGTLTNTNVSQGSITYNSATNEIFWNAGTLATPIPSNKEHMKASMTYRVSANNNVLKPGIITSDYANIAGKSTVIGRNYMFEYLDFDQQKQGVDTTFGSVKPIIVHLEKKLFDANDNPITTSDERFNVSYEDKALAPGEINYTQSDQFQIKADGNRISIVHPWKNNTDYTVSEQLSSSQKYDVEIKINDQVSAVFNFGTDPDSYAHQQIVVSNTAILLNGYLNIRQAVLSPNEELVVPEKAFYQAKYSNGGEVYLTSKSSIKDSPIEIDQSVFDQYAIHLMDQQVQLALKGRIPEYYEFSGYILTSDKSKISEKHVSSNLVDLTFDEQLTIDYSATSEYWLTMFIKPKFGAGDTAPRAYSWDYAVNLFGE</sequence>
<dbReference type="CDD" id="cd00198">
    <property type="entry name" value="vWFA"/>
    <property type="match status" value="1"/>
</dbReference>
<keyword evidence="3" id="KW-1185">Reference proteome</keyword>
<dbReference type="InterPro" id="IPR036465">
    <property type="entry name" value="vWFA_dom_sf"/>
</dbReference>
<dbReference type="InterPro" id="IPR002035">
    <property type="entry name" value="VWF_A"/>
</dbReference>
<dbReference type="AlphaFoldDB" id="A0A1E5GHT1"/>
<comment type="caution">
    <text evidence="2">The sequence shown here is derived from an EMBL/GenBank/DDBJ whole genome shotgun (WGS) entry which is preliminary data.</text>
</comment>
<dbReference type="Gene3D" id="3.40.50.410">
    <property type="entry name" value="von Willebrand factor, type A domain"/>
    <property type="match status" value="1"/>
</dbReference>
<dbReference type="SMART" id="SM00327">
    <property type="entry name" value="VWA"/>
    <property type="match status" value="1"/>
</dbReference>
<name>A0A1E5GHT1_9ENTE</name>
<evidence type="ECO:0000259" key="1">
    <source>
        <dbReference type="PROSITE" id="PS50234"/>
    </source>
</evidence>
<organism evidence="2 3">
    <name type="scientific">Enterococcus termitis</name>
    <dbReference type="NCBI Taxonomy" id="332950"/>
    <lineage>
        <taxon>Bacteria</taxon>
        <taxon>Bacillati</taxon>
        <taxon>Bacillota</taxon>
        <taxon>Bacilli</taxon>
        <taxon>Lactobacillales</taxon>
        <taxon>Enterococcaceae</taxon>
        <taxon>Enterococcus</taxon>
    </lineage>
</organism>